<sequence length="445" mass="46933">ALAPPPAGFRAPAWLLPLQLVLAAIGVVLYSGAKFQLSGGAPEAEQLGAADPLNTLMQLVLLGGGGLAVLLHARRALGLALRLWPFLLIVAMIAASTLWSQSPGHTLRRSVSVVVLLLFVLSTLAGPGILRFMRITLGVTLVLVLLSLAEAALRPAIGYDTGDYANAIRGVFPQKNVFGMALLCGVLALSYLVLERGRLRWGDGAILLVLLVMLVLARSTTSLLLALLCAGATVAFLWLDRGGAWAAAILLGLVTGGSAALLLFAALGTEGLFELIGKDASLTGRTFIWEEVWNLINQRPLLGTGYAAFWIADSPGVLAIQERVQWAVPSAHSGYLEVLLQLGWVGAALVALLAAVTLLWALLALARGPRRHAMWTLMLAGVLLILNQSESALLNPDLPMIFWLMLLVVLQQAPPRAAEPPAWRRLGYVAGGGGLSAAASPAARR</sequence>
<feature type="transmembrane region" description="Helical" evidence="5">
    <location>
        <begin position="201"/>
        <end position="217"/>
    </location>
</feature>
<keyword evidence="4 5" id="KW-0472">Membrane</keyword>
<evidence type="ECO:0000256" key="4">
    <source>
        <dbReference type="ARBA" id="ARBA00023136"/>
    </source>
</evidence>
<dbReference type="RefSeq" id="WP_007004911.1">
    <property type="nucleotide sequence ID" value="NZ_GG770780.1"/>
</dbReference>
<dbReference type="Pfam" id="PF04932">
    <property type="entry name" value="Wzy_C"/>
    <property type="match status" value="1"/>
</dbReference>
<evidence type="ECO:0000259" key="6">
    <source>
        <dbReference type="Pfam" id="PF04932"/>
    </source>
</evidence>
<evidence type="ECO:0000256" key="2">
    <source>
        <dbReference type="ARBA" id="ARBA00022692"/>
    </source>
</evidence>
<feature type="transmembrane region" description="Helical" evidence="5">
    <location>
        <begin position="177"/>
        <end position="194"/>
    </location>
</feature>
<keyword evidence="8" id="KW-1185">Reference proteome</keyword>
<feature type="transmembrane region" description="Helical" evidence="5">
    <location>
        <begin position="246"/>
        <end position="267"/>
    </location>
</feature>
<evidence type="ECO:0000256" key="3">
    <source>
        <dbReference type="ARBA" id="ARBA00022989"/>
    </source>
</evidence>
<gene>
    <name evidence="7" type="ORF">HMPREF0731_1687</name>
</gene>
<dbReference type="InterPro" id="IPR051533">
    <property type="entry name" value="WaaL-like"/>
</dbReference>
<dbReference type="PANTHER" id="PTHR37422">
    <property type="entry name" value="TEICHURONIC ACID BIOSYNTHESIS PROTEIN TUAE"/>
    <property type="match status" value="1"/>
</dbReference>
<evidence type="ECO:0000256" key="1">
    <source>
        <dbReference type="ARBA" id="ARBA00004141"/>
    </source>
</evidence>
<proteinExistence type="predicted"/>
<feature type="transmembrane region" description="Helical" evidence="5">
    <location>
        <begin position="53"/>
        <end position="72"/>
    </location>
</feature>
<feature type="transmembrane region" description="Helical" evidence="5">
    <location>
        <begin position="79"/>
        <end position="99"/>
    </location>
</feature>
<accession>D5RKS7</accession>
<feature type="transmembrane region" description="Helical" evidence="5">
    <location>
        <begin position="12"/>
        <end position="33"/>
    </location>
</feature>
<evidence type="ECO:0000313" key="7">
    <source>
        <dbReference type="EMBL" id="EFH12091.1"/>
    </source>
</evidence>
<comment type="caution">
    <text evidence="7">The sequence shown here is derived from an EMBL/GenBank/DDBJ whole genome shotgun (WGS) entry which is preliminary data.</text>
</comment>
<feature type="transmembrane region" description="Helical" evidence="5">
    <location>
        <begin position="111"/>
        <end position="130"/>
    </location>
</feature>
<organism evidence="7 8">
    <name type="scientific">Pseudoroseomonas cervicalis ATCC 49957</name>
    <dbReference type="NCBI Taxonomy" id="525371"/>
    <lineage>
        <taxon>Bacteria</taxon>
        <taxon>Pseudomonadati</taxon>
        <taxon>Pseudomonadota</taxon>
        <taxon>Alphaproteobacteria</taxon>
        <taxon>Acetobacterales</taxon>
        <taxon>Roseomonadaceae</taxon>
        <taxon>Roseomonas</taxon>
    </lineage>
</organism>
<dbReference type="EMBL" id="ADVL01000279">
    <property type="protein sequence ID" value="EFH12091.1"/>
    <property type="molecule type" value="Genomic_DNA"/>
</dbReference>
<dbReference type="PANTHER" id="PTHR37422:SF21">
    <property type="entry name" value="EXOQ-LIKE PROTEIN"/>
    <property type="match status" value="1"/>
</dbReference>
<feature type="non-terminal residue" evidence="7">
    <location>
        <position position="1"/>
    </location>
</feature>
<reference evidence="7 8" key="1">
    <citation type="submission" date="2010-04" db="EMBL/GenBank/DDBJ databases">
        <authorList>
            <person name="Qin X."/>
            <person name="Bachman B."/>
            <person name="Battles P."/>
            <person name="Bell A."/>
            <person name="Bess C."/>
            <person name="Bickham C."/>
            <person name="Chaboub L."/>
            <person name="Chen D."/>
            <person name="Coyle M."/>
            <person name="Deiros D.R."/>
            <person name="Dinh H."/>
            <person name="Forbes L."/>
            <person name="Fowler G."/>
            <person name="Francisco L."/>
            <person name="Fu Q."/>
            <person name="Gubbala S."/>
            <person name="Hale W."/>
            <person name="Han Y."/>
            <person name="Hemphill L."/>
            <person name="Highlander S.K."/>
            <person name="Hirani K."/>
            <person name="Hogues M."/>
            <person name="Jackson L."/>
            <person name="Jakkamsetti A."/>
            <person name="Javaid M."/>
            <person name="Jiang H."/>
            <person name="Korchina V."/>
            <person name="Kovar C."/>
            <person name="Lara F."/>
            <person name="Lee S."/>
            <person name="Mata R."/>
            <person name="Mathew T."/>
            <person name="Moen C."/>
            <person name="Morales K."/>
            <person name="Munidasa M."/>
            <person name="Nazareth L."/>
            <person name="Ngo R."/>
            <person name="Nguyen L."/>
            <person name="Okwuonu G."/>
            <person name="Ongeri F."/>
            <person name="Patil S."/>
            <person name="Petrosino J."/>
            <person name="Pham C."/>
            <person name="Pham P."/>
            <person name="Pu L.-L."/>
            <person name="Puazo M."/>
            <person name="Raj R."/>
            <person name="Reid J."/>
            <person name="Rouhana J."/>
            <person name="Saada N."/>
            <person name="Shang Y."/>
            <person name="Simmons D."/>
            <person name="Thornton R."/>
            <person name="Warren J."/>
            <person name="Weissenberger G."/>
            <person name="Zhang J."/>
            <person name="Zhang L."/>
            <person name="Zhou C."/>
            <person name="Zhu D."/>
            <person name="Muzny D."/>
            <person name="Worley K."/>
            <person name="Gibbs R."/>
        </authorList>
    </citation>
    <scope>NUCLEOTIDE SEQUENCE [LARGE SCALE GENOMIC DNA]</scope>
    <source>
        <strain evidence="7 8">ATCC 49957</strain>
    </source>
</reference>
<feature type="transmembrane region" description="Helical" evidence="5">
    <location>
        <begin position="137"/>
        <end position="157"/>
    </location>
</feature>
<keyword evidence="3 5" id="KW-1133">Transmembrane helix</keyword>
<protein>
    <submittedName>
        <fullName evidence="7">O-antigen polymerase</fullName>
    </submittedName>
</protein>
<dbReference type="Proteomes" id="UP000005324">
    <property type="component" value="Unassembled WGS sequence"/>
</dbReference>
<feature type="transmembrane region" description="Helical" evidence="5">
    <location>
        <begin position="342"/>
        <end position="365"/>
    </location>
</feature>
<evidence type="ECO:0000313" key="8">
    <source>
        <dbReference type="Proteomes" id="UP000005324"/>
    </source>
</evidence>
<feature type="transmembrane region" description="Helical" evidence="5">
    <location>
        <begin position="223"/>
        <end position="239"/>
    </location>
</feature>
<dbReference type="AlphaFoldDB" id="D5RKS7"/>
<dbReference type="InterPro" id="IPR007016">
    <property type="entry name" value="O-antigen_ligase-rel_domated"/>
</dbReference>
<dbReference type="HOGENOM" id="CLU_614739_0_0_5"/>
<dbReference type="GO" id="GO:0016020">
    <property type="term" value="C:membrane"/>
    <property type="evidence" value="ECO:0007669"/>
    <property type="project" value="UniProtKB-SubCell"/>
</dbReference>
<evidence type="ECO:0000256" key="5">
    <source>
        <dbReference type="SAM" id="Phobius"/>
    </source>
</evidence>
<comment type="subcellular location">
    <subcellularLocation>
        <location evidence="1">Membrane</location>
        <topology evidence="1">Multi-pass membrane protein</topology>
    </subcellularLocation>
</comment>
<name>D5RKS7_9PROT</name>
<keyword evidence="2 5" id="KW-0812">Transmembrane</keyword>
<feature type="domain" description="O-antigen ligase-related" evidence="6">
    <location>
        <begin position="206"/>
        <end position="350"/>
    </location>
</feature>